<reference evidence="3" key="1">
    <citation type="submission" date="2016-10" db="EMBL/GenBank/DDBJ databases">
        <authorList>
            <person name="Varghese N."/>
            <person name="Submissions S."/>
        </authorList>
    </citation>
    <scope>NUCLEOTIDE SEQUENCE [LARGE SCALE GENOMIC DNA]</scope>
    <source>
        <strain evidence="3">CGMCC 4.3506</strain>
    </source>
</reference>
<dbReference type="SUPFAM" id="SSF53474">
    <property type="entry name" value="alpha/beta-Hydrolases"/>
    <property type="match status" value="1"/>
</dbReference>
<dbReference type="EMBL" id="FNCC01000010">
    <property type="protein sequence ID" value="SDG69320.1"/>
    <property type="molecule type" value="Genomic_DNA"/>
</dbReference>
<proteinExistence type="predicted"/>
<dbReference type="InterPro" id="IPR002925">
    <property type="entry name" value="Dienelactn_hydro"/>
</dbReference>
<dbReference type="Proteomes" id="UP000199623">
    <property type="component" value="Unassembled WGS sequence"/>
</dbReference>
<dbReference type="STRING" id="200378.SAMN05216553_110274"/>
<evidence type="ECO:0000259" key="1">
    <source>
        <dbReference type="Pfam" id="PF01738"/>
    </source>
</evidence>
<name>A0A1G7WDT8_9PSEU</name>
<sequence>MSAVHGSVVDVTTAEGTADAYLAHPAGDGPFPAVLFYMDAFGVRPHLRSMADRLAAQGYVVLVPNVFYRAGRAPVVELPDFIDEAARPALFAQILPMMQSVSPDQLMSDARAYLDWLAASPLAAQGPVGVTGYCMGAALALRTAGTYPDRVAAAAGFHGAFLASDAPDSPHLLAGSVTAELYFAHADQDTAMPPEQIDKLEQALTDAGVRHRCEVYTGAHHGYTQADTDAYNAEATERHWTELLALFARTLG</sequence>
<dbReference type="PANTHER" id="PTHR46623:SF10">
    <property type="entry name" value="CARBOXYMETHYLENEBUTENOLIDASE HOMOLOG"/>
    <property type="match status" value="1"/>
</dbReference>
<dbReference type="GO" id="GO:0016787">
    <property type="term" value="F:hydrolase activity"/>
    <property type="evidence" value="ECO:0007669"/>
    <property type="project" value="InterPro"/>
</dbReference>
<dbReference type="Pfam" id="PF01738">
    <property type="entry name" value="DLH"/>
    <property type="match status" value="1"/>
</dbReference>
<evidence type="ECO:0000313" key="3">
    <source>
        <dbReference type="Proteomes" id="UP000199623"/>
    </source>
</evidence>
<dbReference type="OrthoDB" id="9787933at2"/>
<dbReference type="AlphaFoldDB" id="A0A1G7WDT8"/>
<gene>
    <name evidence="2" type="ORF">SAMN05216553_110274</name>
</gene>
<dbReference type="InterPro" id="IPR029058">
    <property type="entry name" value="AB_hydrolase_fold"/>
</dbReference>
<dbReference type="RefSeq" id="WP_090052647.1">
    <property type="nucleotide sequence ID" value="NZ_FNCC01000010.1"/>
</dbReference>
<organism evidence="2 3">
    <name type="scientific">Lentzea fradiae</name>
    <dbReference type="NCBI Taxonomy" id="200378"/>
    <lineage>
        <taxon>Bacteria</taxon>
        <taxon>Bacillati</taxon>
        <taxon>Actinomycetota</taxon>
        <taxon>Actinomycetes</taxon>
        <taxon>Pseudonocardiales</taxon>
        <taxon>Pseudonocardiaceae</taxon>
        <taxon>Lentzea</taxon>
    </lineage>
</organism>
<dbReference type="InterPro" id="IPR051049">
    <property type="entry name" value="Dienelactone_hydrolase-like"/>
</dbReference>
<dbReference type="Gene3D" id="3.40.50.1820">
    <property type="entry name" value="alpha/beta hydrolase"/>
    <property type="match status" value="1"/>
</dbReference>
<protein>
    <submittedName>
        <fullName evidence="2">Carboxymethylenebutenolidase</fullName>
    </submittedName>
</protein>
<accession>A0A1G7WDT8</accession>
<keyword evidence="3" id="KW-1185">Reference proteome</keyword>
<feature type="domain" description="Dienelactone hydrolase" evidence="1">
    <location>
        <begin position="19"/>
        <end position="249"/>
    </location>
</feature>
<dbReference type="PANTHER" id="PTHR46623">
    <property type="entry name" value="CARBOXYMETHYLENEBUTENOLIDASE-RELATED"/>
    <property type="match status" value="1"/>
</dbReference>
<evidence type="ECO:0000313" key="2">
    <source>
        <dbReference type="EMBL" id="SDG69320.1"/>
    </source>
</evidence>